<dbReference type="PROSITE" id="PS50082">
    <property type="entry name" value="WD_REPEATS_2"/>
    <property type="match status" value="6"/>
</dbReference>
<dbReference type="GO" id="GO:0032040">
    <property type="term" value="C:small-subunit processome"/>
    <property type="evidence" value="ECO:0007669"/>
    <property type="project" value="TreeGrafter"/>
</dbReference>
<evidence type="ECO:0000256" key="4">
    <source>
        <dbReference type="ARBA" id="ARBA00022776"/>
    </source>
</evidence>
<dbReference type="GO" id="GO:0005680">
    <property type="term" value="C:anaphase-promoting complex"/>
    <property type="evidence" value="ECO:0007669"/>
    <property type="project" value="InterPro"/>
</dbReference>
<evidence type="ECO:0000259" key="9">
    <source>
        <dbReference type="SMART" id="SM00382"/>
    </source>
</evidence>
<evidence type="ECO:0000256" key="6">
    <source>
        <dbReference type="ARBA" id="ARBA00038229"/>
    </source>
</evidence>
<dbReference type="CDD" id="cd00200">
    <property type="entry name" value="WD40"/>
    <property type="match status" value="1"/>
</dbReference>
<feature type="repeat" description="WD" evidence="7">
    <location>
        <begin position="101"/>
        <end position="142"/>
    </location>
</feature>
<dbReference type="PANTHER" id="PTHR19853">
    <property type="entry name" value="WD REPEAT CONTAINING PROTEIN 3 WDR3"/>
    <property type="match status" value="1"/>
</dbReference>
<dbReference type="AlphaFoldDB" id="A0AAF5DEI0"/>
<protein>
    <recommendedName>
        <fullName evidence="9">AAA+ ATPase domain-containing protein</fullName>
    </recommendedName>
</protein>
<dbReference type="GO" id="GO:0051301">
    <property type="term" value="P:cell division"/>
    <property type="evidence" value="ECO:0007669"/>
    <property type="project" value="UniProtKB-KW"/>
</dbReference>
<dbReference type="Pfam" id="PF04049">
    <property type="entry name" value="ANAPC8"/>
    <property type="match status" value="1"/>
</dbReference>
<dbReference type="GO" id="GO:0034388">
    <property type="term" value="C:Pwp2p-containing subcomplex of 90S preribosome"/>
    <property type="evidence" value="ECO:0007669"/>
    <property type="project" value="TreeGrafter"/>
</dbReference>
<keyword evidence="5" id="KW-0131">Cell cycle</keyword>
<feature type="repeat" description="WD" evidence="7">
    <location>
        <begin position="643"/>
        <end position="686"/>
    </location>
</feature>
<keyword evidence="1 7" id="KW-0853">WD repeat</keyword>
<dbReference type="InterPro" id="IPR036322">
    <property type="entry name" value="WD40_repeat_dom_sf"/>
</dbReference>
<feature type="repeat" description="WD" evidence="7">
    <location>
        <begin position="143"/>
        <end position="184"/>
    </location>
</feature>
<dbReference type="InterPro" id="IPR020472">
    <property type="entry name" value="WD40_PAC1"/>
</dbReference>
<keyword evidence="4" id="KW-0498">Mitosis</keyword>
<dbReference type="SUPFAM" id="SSF52540">
    <property type="entry name" value="P-loop containing nucleoside triphosphate hydrolases"/>
    <property type="match status" value="1"/>
</dbReference>
<feature type="repeat" description="WD" evidence="7">
    <location>
        <begin position="601"/>
        <end position="642"/>
    </location>
</feature>
<dbReference type="PROSITE" id="PS50294">
    <property type="entry name" value="WD_REPEATS_REGION"/>
    <property type="match status" value="4"/>
</dbReference>
<dbReference type="InterPro" id="IPR003593">
    <property type="entry name" value="AAA+_ATPase"/>
</dbReference>
<dbReference type="Pfam" id="PF25172">
    <property type="entry name" value="Beta-prop_WDR3_2nd"/>
    <property type="match status" value="1"/>
</dbReference>
<dbReference type="InterPro" id="IPR019775">
    <property type="entry name" value="WD40_repeat_CS"/>
</dbReference>
<keyword evidence="10" id="KW-1185">Reference proteome</keyword>
<dbReference type="GO" id="GO:0016887">
    <property type="term" value="F:ATP hydrolysis activity"/>
    <property type="evidence" value="ECO:0007669"/>
    <property type="project" value="InterPro"/>
</dbReference>
<reference evidence="11" key="1">
    <citation type="submission" date="2024-02" db="UniProtKB">
        <authorList>
            <consortium name="WormBaseParasite"/>
        </authorList>
    </citation>
    <scope>IDENTIFICATION</scope>
</reference>
<dbReference type="SUPFAM" id="SSF50978">
    <property type="entry name" value="WD40 repeat-like"/>
    <property type="match status" value="2"/>
</dbReference>
<keyword evidence="8" id="KW-0802">TPR repeat</keyword>
<proteinExistence type="inferred from homology"/>
<comment type="similarity">
    <text evidence="6">Belongs to the WD repeat WDR3/UTP12 family.</text>
</comment>
<dbReference type="InterPro" id="IPR027417">
    <property type="entry name" value="P-loop_NTPase"/>
</dbReference>
<dbReference type="Pfam" id="PF25173">
    <property type="entry name" value="Beta-prop_WDR3_1st"/>
    <property type="match status" value="1"/>
</dbReference>
<evidence type="ECO:0000256" key="1">
    <source>
        <dbReference type="ARBA" id="ARBA00022574"/>
    </source>
</evidence>
<dbReference type="Proteomes" id="UP000035681">
    <property type="component" value="Unplaced"/>
</dbReference>
<dbReference type="SMART" id="SM00028">
    <property type="entry name" value="TPR"/>
    <property type="match status" value="6"/>
</dbReference>
<dbReference type="CDD" id="cd00009">
    <property type="entry name" value="AAA"/>
    <property type="match status" value="1"/>
</dbReference>
<evidence type="ECO:0000256" key="3">
    <source>
        <dbReference type="ARBA" id="ARBA00022737"/>
    </source>
</evidence>
<evidence type="ECO:0000313" key="10">
    <source>
        <dbReference type="Proteomes" id="UP000035681"/>
    </source>
</evidence>
<evidence type="ECO:0000256" key="2">
    <source>
        <dbReference type="ARBA" id="ARBA00022618"/>
    </source>
</evidence>
<dbReference type="PANTHER" id="PTHR19853:SF0">
    <property type="entry name" value="WD REPEAT-CONTAINING PROTEIN 3"/>
    <property type="match status" value="1"/>
</dbReference>
<dbReference type="SMART" id="SM00320">
    <property type="entry name" value="WD40"/>
    <property type="match status" value="11"/>
</dbReference>
<dbReference type="PROSITE" id="PS00678">
    <property type="entry name" value="WD_REPEATS_1"/>
    <property type="match status" value="3"/>
</dbReference>
<dbReference type="PRINTS" id="PR00320">
    <property type="entry name" value="GPROTEINBRPT"/>
</dbReference>
<dbReference type="InterPro" id="IPR051570">
    <property type="entry name" value="TBC1_cilium_biogenesis"/>
</dbReference>
<dbReference type="Pfam" id="PF13401">
    <property type="entry name" value="AAA_22"/>
    <property type="match status" value="1"/>
</dbReference>
<accession>A0AAF5DEI0</accession>
<feature type="domain" description="AAA+ ATPase" evidence="9">
    <location>
        <begin position="1559"/>
        <end position="1708"/>
    </location>
</feature>
<feature type="repeat" description="WD" evidence="7">
    <location>
        <begin position="508"/>
        <end position="542"/>
    </location>
</feature>
<keyword evidence="2" id="KW-0132">Cell division</keyword>
<dbReference type="FunFam" id="2.130.10.10:FF:000157">
    <property type="entry name" value="WD repeat domain 3"/>
    <property type="match status" value="1"/>
</dbReference>
<dbReference type="Pfam" id="PF04003">
    <property type="entry name" value="Utp12"/>
    <property type="match status" value="1"/>
</dbReference>
<evidence type="ECO:0000256" key="5">
    <source>
        <dbReference type="ARBA" id="ARBA00023306"/>
    </source>
</evidence>
<dbReference type="InterPro" id="IPR007148">
    <property type="entry name" value="SSU_processome_Utp12"/>
</dbReference>
<dbReference type="InterPro" id="IPR001680">
    <property type="entry name" value="WD40_rpt"/>
</dbReference>
<dbReference type="GO" id="GO:0030515">
    <property type="term" value="F:snoRNA binding"/>
    <property type="evidence" value="ECO:0007669"/>
    <property type="project" value="TreeGrafter"/>
</dbReference>
<dbReference type="GO" id="GO:0030490">
    <property type="term" value="P:maturation of SSU-rRNA"/>
    <property type="evidence" value="ECO:0007669"/>
    <property type="project" value="TreeGrafter"/>
</dbReference>
<dbReference type="Pfam" id="PF13181">
    <property type="entry name" value="TPR_8"/>
    <property type="match status" value="1"/>
</dbReference>
<dbReference type="InterPro" id="IPR007192">
    <property type="entry name" value="APC8"/>
</dbReference>
<dbReference type="PROSITE" id="PS50005">
    <property type="entry name" value="TPR"/>
    <property type="match status" value="1"/>
</dbReference>
<dbReference type="SUPFAM" id="SSF48452">
    <property type="entry name" value="TPR-like"/>
    <property type="match status" value="1"/>
</dbReference>
<evidence type="ECO:0000256" key="7">
    <source>
        <dbReference type="PROSITE-ProRule" id="PRU00221"/>
    </source>
</evidence>
<dbReference type="InterPro" id="IPR049945">
    <property type="entry name" value="AAA_22"/>
</dbReference>
<feature type="repeat" description="TPR" evidence="8">
    <location>
        <begin position="1292"/>
        <end position="1325"/>
    </location>
</feature>
<feature type="repeat" description="WD" evidence="7">
    <location>
        <begin position="687"/>
        <end position="728"/>
    </location>
</feature>
<keyword evidence="3" id="KW-0677">Repeat</keyword>
<evidence type="ECO:0000256" key="8">
    <source>
        <dbReference type="PROSITE-ProRule" id="PRU00339"/>
    </source>
</evidence>
<dbReference type="SUPFAM" id="SSF81901">
    <property type="entry name" value="HCP-like"/>
    <property type="match status" value="1"/>
</dbReference>
<dbReference type="WBParaSite" id="TCONS_00011137.p1">
    <property type="protein sequence ID" value="TCONS_00011137.p1"/>
    <property type="gene ID" value="XLOC_005259"/>
</dbReference>
<dbReference type="Gene3D" id="1.25.40.10">
    <property type="entry name" value="Tetratricopeptide repeat domain"/>
    <property type="match status" value="2"/>
</dbReference>
<dbReference type="InterPro" id="IPR011990">
    <property type="entry name" value="TPR-like_helical_dom_sf"/>
</dbReference>
<evidence type="ECO:0000313" key="11">
    <source>
        <dbReference type="WBParaSite" id="TCONS_00011137.p1"/>
    </source>
</evidence>
<name>A0AAF5DEI0_STRER</name>
<dbReference type="SMART" id="SM00382">
    <property type="entry name" value="AAA"/>
    <property type="match status" value="1"/>
</dbReference>
<organism evidence="10 11">
    <name type="scientific">Strongyloides stercoralis</name>
    <name type="common">Threadworm</name>
    <dbReference type="NCBI Taxonomy" id="6248"/>
    <lineage>
        <taxon>Eukaryota</taxon>
        <taxon>Metazoa</taxon>
        <taxon>Ecdysozoa</taxon>
        <taxon>Nematoda</taxon>
        <taxon>Chromadorea</taxon>
        <taxon>Rhabditida</taxon>
        <taxon>Tylenchina</taxon>
        <taxon>Panagrolaimomorpha</taxon>
        <taxon>Strongyloidoidea</taxon>
        <taxon>Strongyloididae</taxon>
        <taxon>Strongyloides</taxon>
    </lineage>
</organism>
<dbReference type="Gene3D" id="1.10.8.60">
    <property type="match status" value="1"/>
</dbReference>
<dbReference type="InterPro" id="IPR015943">
    <property type="entry name" value="WD40/YVTN_repeat-like_dom_sf"/>
</dbReference>
<dbReference type="Gene3D" id="3.40.50.300">
    <property type="entry name" value="P-loop containing nucleotide triphosphate hydrolases"/>
    <property type="match status" value="1"/>
</dbReference>
<dbReference type="Gene3D" id="2.130.10.10">
    <property type="entry name" value="YVTN repeat-like/Quinoprotein amine dehydrogenase"/>
    <property type="match status" value="4"/>
</dbReference>
<dbReference type="InterPro" id="IPR019734">
    <property type="entry name" value="TPR_rpt"/>
</dbReference>
<sequence length="1877" mass="213319">MGLTKDYLKFEASGICNIVASHTGKVHAIDRNECASSACESLNFYNIRKRKRIDRIVRAERQVTAVAFSYLYNYIAIGYDDGEIVLYNKNSPDYEKEKVVFHGHRTAVNCLTFSNDSLMLASGGKDSVIVVWDIVNESGLFKLNGHKNAVTDIKFTASGDNIISSSKDATVKFWNVDSKSCFYTIADSTTEVYSLALIKDDKLLIVGSASVELKVFELTWNCGEEENGGINGNISNGPAAKSKKLTPLVGSELIPEEDSQCNVFVTCKKRGLLVRQAKKMALEIVITRDEKLMMVVGNDQVVDVFRIFSDNEAEKRFYKKVKKAKRKAQDDGSGNDELTIADSVSKDITIFIARIGEIRGFSSIKSLSICSRSIKVKIDEESKEGLCYRVYTLQKNNAIVAFDCTFDEKGNTFKSETVADLNKLGHRNDIRALTINAKNEYMVTGDSDVGYYWNLNNLTTQLVFEHEDMKDILGALFVYSDQYIIFTTKSGSIFIFHVATGEHIDFKTKCHETAIYGIVPQPNGHGFITTSADKKVKFWNFKIIEEFGSKRLTFDMTRELELTDEGMCLAVSPNGKYLVVGLLDNTARIYFCDTLKFFASLYGHSLPVTCVDISPDNKLVITGSVDKSVKIWGIDFGDCHKSIFAHDDVVTCVKFSTKTDERLFWSAGKDGKIKQWDADKFNIVQILNGHLGAVRCLVQASDSSFIITAGADKSIRVWDLTDEIIVLSEQEQLEREKELELKLIDEEDIVPGDLRDNEAELANKKTIDTIKSYEDIVDALLIARDEKIKRKEDTKHVQHPLIKSFGSKSEDHFLIDAISRIKTAHLERALLMISYNYIEDILIACNSCIKDNYKLELCIAIINLTNKVHHNYLRNAPEVKKLLREIYMNGQKHLTALIDTVEFNLAALSLWKVEVDAATGNKLFFVFRVTKVCPYEKYIISPKRHCILQKQFYKNIEMNRPSKVHTSLLPLSELHCNLPQEWSDDLYVGAHYQPPHIFTETYKQAKVNFACVLIYSQEYYRAAQVLTPYLSSKHPIVLFLHYYARFLCTEQEAAENDGDPLKRIDSYISGDLLVIRKELHDIIGEEYENSDISLQYLLAIVNIRLKHTEQARNILNNIIRIEPRFWPAYKVLSGIIDDLQTLEKIIKTHPDKNSWMLHLFMAETCISLHQYDISADILTEMKNLGLSEVNYIDTKLAHSMYERQSHVSAVQLFDEVLERDPHRIEEMNYYADALYVRGEKALLSKLAQSFNKTHKYNYITCMILANYYSLGGDSEKAITFLNRAYRLNPCDANIWILLGHEMMSQRNQSGALAVYRKAIEIDNKNYKTWYGLGQLHDMMKQPMNALYHYRNAYRINNSDSRILVAMGCCFAKLKYLKDAENYYIKAFILGDVEGTSLIYLAKLLIDQDRKDDAADVYRKYLDTFSSKLVADSNKHLICIKYLAEYCCNNDLIEEGKLYVDQCLEHPSTRELGLALRKKLDEGKGEPSVNQQKNDTTYDILSDLKNTLCGDDMDVDADTEFSDDNDTTNDNILPFIPLHGREKEAKNIYTIITDGISKKTPLSLYIGGKPGTGKTATMRQIVQSLSKKKKIETLFISCTSCQTKVALYREISLKFMGKTFSSSVALKNIENYFVEQKKFILLILDEIDFLTSRSQEMLYMVFDWPAAFPGKVGVVGIANTLDLTHRLLPKLKRGIEPTIDELIEILTETLKKEFDNCDSKNIEFIARKIAAKNGDVRVALSIAKKTFLDLNEENDEDDLPVENENNSMFKTPLLQTPKPKVNALSAVMSTMKNIEASPLVRASIPYQPRIILAIMLRLSSKNKERPELVVALSTLESQGLINYFKKKLNLSVDIETAQRIIADNGLIAEIGKKLLHYY</sequence>